<dbReference type="GO" id="GO:0006896">
    <property type="term" value="P:Golgi to vacuole transport"/>
    <property type="evidence" value="ECO:0007669"/>
    <property type="project" value="UniProtKB-ARBA"/>
</dbReference>
<dbReference type="GO" id="GO:0006895">
    <property type="term" value="P:Golgi to endosome transport"/>
    <property type="evidence" value="ECO:0007669"/>
    <property type="project" value="TreeGrafter"/>
</dbReference>
<dbReference type="PROSITE" id="PS50179">
    <property type="entry name" value="VHS"/>
    <property type="match status" value="1"/>
</dbReference>
<sequence>MPRIDDLVDSACRPALTEPDMALNLDVCDLINTKQQSCPHNAAVRIVKHINNRSQHVNLLALDLLDFCIKNCGHPFHYQIATKEFLEELVRKFPEPPPVVPTRVQYRILEMIQEWRQTICRHSRYKDDLVNIERLAKKLTYRGYILPEVQAESTVVLGPTDDLKSPEEKEHEDRVAMGAKLQELLRRGNASDLHEANRIMKIMSGYDKKKTRDYEAEWQQELDAIEGNTCHLAYVIQSYPLGHELSGEPRRLYDLCLRHQKKIQQMIQENENHEDLARLLHLNDIIGETLRVTKNVEQGAHPDTLPFARKPGQAVAETVTQTTHSAALIDLDSILDSRASMASSSDFSLSSSTANILVASSSPVFSARPTTELRPSTSSYANSFMDELSGLDLDRMSISSVVSHQSSAPLIRYSDGGGSTSTISSGVNGPYHTPYGPTPLQPRKSTRALKPFTGNSGKPALPGSTGGGGLTPGPNSSGRSLSNASSIRVPVGRQQAAHTPPAEPVPTSAPSNASSPATTNDLINF</sequence>
<dbReference type="GO" id="GO:0005829">
    <property type="term" value="C:cytosol"/>
    <property type="evidence" value="ECO:0007669"/>
    <property type="project" value="GOC"/>
</dbReference>
<dbReference type="InterPro" id="IPR038425">
    <property type="entry name" value="GAT_sf"/>
</dbReference>
<keyword evidence="10" id="KW-1185">Reference proteome</keyword>
<comment type="caution">
    <text evidence="9">The sequence shown here is derived from an EMBL/GenBank/DDBJ whole genome shotgun (WGS) entry which is preliminary data.</text>
</comment>
<dbReference type="GO" id="GO:0005802">
    <property type="term" value="C:trans-Golgi network"/>
    <property type="evidence" value="ECO:0007669"/>
    <property type="project" value="TreeGrafter"/>
</dbReference>
<comment type="subcellular location">
    <subcellularLocation>
        <location evidence="1">Golgi apparatus</location>
        <location evidence="1">trans-Golgi network</location>
    </subcellularLocation>
</comment>
<dbReference type="InterPro" id="IPR008942">
    <property type="entry name" value="ENTH_VHS"/>
</dbReference>
<feature type="compositionally biased region" description="Low complexity" evidence="6">
    <location>
        <begin position="472"/>
        <end position="486"/>
    </location>
</feature>
<organism evidence="9 10">
    <name type="scientific">Tieghemiomyces parasiticus</name>
    <dbReference type="NCBI Taxonomy" id="78921"/>
    <lineage>
        <taxon>Eukaryota</taxon>
        <taxon>Fungi</taxon>
        <taxon>Fungi incertae sedis</taxon>
        <taxon>Zoopagomycota</taxon>
        <taxon>Kickxellomycotina</taxon>
        <taxon>Dimargaritomycetes</taxon>
        <taxon>Dimargaritales</taxon>
        <taxon>Dimargaritaceae</taxon>
        <taxon>Tieghemiomyces</taxon>
    </lineage>
</organism>
<keyword evidence="3" id="KW-0653">Protein transport</keyword>
<dbReference type="PANTHER" id="PTHR47180:SF1">
    <property type="entry name" value="ADP-RIBOSYLATION FACTOR-BINDING PROTEIN GGA1-RELATED"/>
    <property type="match status" value="1"/>
</dbReference>
<feature type="domain" description="GAT" evidence="8">
    <location>
        <begin position="174"/>
        <end position="298"/>
    </location>
</feature>
<dbReference type="SUPFAM" id="SSF48464">
    <property type="entry name" value="ENTH/VHS domain"/>
    <property type="match status" value="1"/>
</dbReference>
<dbReference type="InterPro" id="IPR002014">
    <property type="entry name" value="VHS_dom"/>
</dbReference>
<reference evidence="9" key="1">
    <citation type="submission" date="2022-07" db="EMBL/GenBank/DDBJ databases">
        <title>Phylogenomic reconstructions and comparative analyses of Kickxellomycotina fungi.</title>
        <authorList>
            <person name="Reynolds N.K."/>
            <person name="Stajich J.E."/>
            <person name="Barry K."/>
            <person name="Grigoriev I.V."/>
            <person name="Crous P."/>
            <person name="Smith M.E."/>
        </authorList>
    </citation>
    <scope>NUCLEOTIDE SEQUENCE</scope>
    <source>
        <strain evidence="9">RSA 861</strain>
    </source>
</reference>
<dbReference type="Gene3D" id="1.20.58.160">
    <property type="match status" value="1"/>
</dbReference>
<dbReference type="SMART" id="SM00288">
    <property type="entry name" value="VHS"/>
    <property type="match status" value="1"/>
</dbReference>
<dbReference type="PROSITE" id="PS50909">
    <property type="entry name" value="GAT"/>
    <property type="match status" value="1"/>
</dbReference>
<dbReference type="Gene3D" id="1.25.40.90">
    <property type="match status" value="1"/>
</dbReference>
<dbReference type="Pfam" id="PF00790">
    <property type="entry name" value="VHS"/>
    <property type="match status" value="1"/>
</dbReference>
<dbReference type="PANTHER" id="PTHR47180">
    <property type="entry name" value="ADP-RIBOSYLATION FACTOR-BINDING PROTEIN GGA1-RELATED"/>
    <property type="match status" value="1"/>
</dbReference>
<dbReference type="GO" id="GO:0043328">
    <property type="term" value="P:protein transport to vacuole involved in ubiquitin-dependent protein catabolic process via the multivesicular body sorting pathway"/>
    <property type="evidence" value="ECO:0007669"/>
    <property type="project" value="TreeGrafter"/>
</dbReference>
<dbReference type="EMBL" id="JANBPT010000347">
    <property type="protein sequence ID" value="KAJ1923206.1"/>
    <property type="molecule type" value="Genomic_DNA"/>
</dbReference>
<dbReference type="GO" id="GO:0035091">
    <property type="term" value="F:phosphatidylinositol binding"/>
    <property type="evidence" value="ECO:0007669"/>
    <property type="project" value="InterPro"/>
</dbReference>
<dbReference type="InterPro" id="IPR052653">
    <property type="entry name" value="ARF-binding"/>
</dbReference>
<evidence type="ECO:0000256" key="1">
    <source>
        <dbReference type="ARBA" id="ARBA00004601"/>
    </source>
</evidence>
<keyword evidence="2" id="KW-0813">Transport</keyword>
<evidence type="ECO:0000256" key="4">
    <source>
        <dbReference type="ARBA" id="ARBA00023034"/>
    </source>
</evidence>
<dbReference type="SUPFAM" id="SSF89009">
    <property type="entry name" value="GAT-like domain"/>
    <property type="match status" value="1"/>
</dbReference>
<evidence type="ECO:0000256" key="2">
    <source>
        <dbReference type="ARBA" id="ARBA00022448"/>
    </source>
</evidence>
<dbReference type="Gene3D" id="1.20.5.170">
    <property type="match status" value="1"/>
</dbReference>
<proteinExistence type="predicted"/>
<dbReference type="InterPro" id="IPR004152">
    <property type="entry name" value="GAT_dom"/>
</dbReference>
<feature type="compositionally biased region" description="Low complexity" evidence="6">
    <location>
        <begin position="506"/>
        <end position="525"/>
    </location>
</feature>
<dbReference type="GO" id="GO:0043130">
    <property type="term" value="F:ubiquitin binding"/>
    <property type="evidence" value="ECO:0007669"/>
    <property type="project" value="InterPro"/>
</dbReference>
<feature type="region of interest" description="Disordered" evidence="6">
    <location>
        <begin position="409"/>
        <end position="525"/>
    </location>
</feature>
<protein>
    <submittedName>
        <fullName evidence="9">ARF-binding protein</fullName>
    </submittedName>
</protein>
<feature type="compositionally biased region" description="Low complexity" evidence="6">
    <location>
        <begin position="420"/>
        <end position="429"/>
    </location>
</feature>
<dbReference type="FunFam" id="1.25.40.90:FF:000008">
    <property type="entry name" value="VHS domain protein"/>
    <property type="match status" value="1"/>
</dbReference>
<keyword evidence="4" id="KW-0333">Golgi apparatus</keyword>
<evidence type="ECO:0000259" key="8">
    <source>
        <dbReference type="PROSITE" id="PS50909"/>
    </source>
</evidence>
<evidence type="ECO:0000256" key="5">
    <source>
        <dbReference type="ARBA" id="ARBA00053552"/>
    </source>
</evidence>
<dbReference type="CDD" id="cd16998">
    <property type="entry name" value="VHS_GGA_fungi"/>
    <property type="match status" value="1"/>
</dbReference>
<dbReference type="Proteomes" id="UP001150569">
    <property type="component" value="Unassembled WGS sequence"/>
</dbReference>
<gene>
    <name evidence="9" type="primary">GGA2_1</name>
    <name evidence="9" type="ORF">IWQ60_006014</name>
</gene>
<evidence type="ECO:0000256" key="6">
    <source>
        <dbReference type="SAM" id="MobiDB-lite"/>
    </source>
</evidence>
<evidence type="ECO:0000256" key="3">
    <source>
        <dbReference type="ARBA" id="ARBA00022927"/>
    </source>
</evidence>
<feature type="domain" description="VHS" evidence="7">
    <location>
        <begin position="11"/>
        <end position="147"/>
    </location>
</feature>
<comment type="function">
    <text evidence="5">May play a role in the regulation of membrane traffic through the trans-Golgi network.</text>
</comment>
<dbReference type="OrthoDB" id="2018246at2759"/>
<evidence type="ECO:0000313" key="9">
    <source>
        <dbReference type="EMBL" id="KAJ1923206.1"/>
    </source>
</evidence>
<name>A0A9W8DXQ0_9FUNG</name>
<evidence type="ECO:0000259" key="7">
    <source>
        <dbReference type="PROSITE" id="PS50179"/>
    </source>
</evidence>
<dbReference type="AlphaFoldDB" id="A0A9W8DXQ0"/>
<evidence type="ECO:0000313" key="10">
    <source>
        <dbReference type="Proteomes" id="UP001150569"/>
    </source>
</evidence>
<accession>A0A9W8DXQ0</accession>